<keyword evidence="3" id="KW-1185">Reference proteome</keyword>
<dbReference type="Proteomes" id="UP001589646">
    <property type="component" value="Unassembled WGS sequence"/>
</dbReference>
<gene>
    <name evidence="2" type="ORF">ACFFRN_27125</name>
</gene>
<dbReference type="EMBL" id="JBHMCE010000008">
    <property type="protein sequence ID" value="MFB9530289.1"/>
    <property type="molecule type" value="Genomic_DNA"/>
</dbReference>
<evidence type="ECO:0000313" key="3">
    <source>
        <dbReference type="Proteomes" id="UP001589646"/>
    </source>
</evidence>
<proteinExistence type="predicted"/>
<accession>A0ABV5Q4Q2</accession>
<evidence type="ECO:0000313" key="2">
    <source>
        <dbReference type="EMBL" id="MFB9530289.1"/>
    </source>
</evidence>
<comment type="caution">
    <text evidence="2">The sequence shown here is derived from an EMBL/GenBank/DDBJ whole genome shotgun (WGS) entry which is preliminary data.</text>
</comment>
<feature type="compositionally biased region" description="Basic residues" evidence="1">
    <location>
        <begin position="59"/>
        <end position="69"/>
    </location>
</feature>
<dbReference type="RefSeq" id="WP_346124867.1">
    <property type="nucleotide sequence ID" value="NZ_BAAAXC010000015.1"/>
</dbReference>
<reference evidence="2 3" key="1">
    <citation type="submission" date="2024-09" db="EMBL/GenBank/DDBJ databases">
        <authorList>
            <person name="Sun Q."/>
            <person name="Mori K."/>
        </authorList>
    </citation>
    <scope>NUCLEOTIDE SEQUENCE [LARGE SCALE GENOMIC DNA]</scope>
    <source>
        <strain evidence="2 3">JCM 3323</strain>
    </source>
</reference>
<sequence length="69" mass="7676">MIEKPTANPAGRGRGEAELRGQVADHYEEIQLVALILLISLTNLCNRLTATIQEPAGTSRRRPARRRKP</sequence>
<name>A0ABV5Q4Q2_9ACTN</name>
<evidence type="ECO:0008006" key="4">
    <source>
        <dbReference type="Google" id="ProtNLM"/>
    </source>
</evidence>
<protein>
    <recommendedName>
        <fullName evidence="4">Carboxymuconolactone decarboxylase family protein</fullName>
    </recommendedName>
</protein>
<organism evidence="2 3">
    <name type="scientific">Nonomuraea roseola</name>
    <dbReference type="NCBI Taxonomy" id="46179"/>
    <lineage>
        <taxon>Bacteria</taxon>
        <taxon>Bacillati</taxon>
        <taxon>Actinomycetota</taxon>
        <taxon>Actinomycetes</taxon>
        <taxon>Streptosporangiales</taxon>
        <taxon>Streptosporangiaceae</taxon>
        <taxon>Nonomuraea</taxon>
    </lineage>
</organism>
<feature type="region of interest" description="Disordered" evidence="1">
    <location>
        <begin position="50"/>
        <end position="69"/>
    </location>
</feature>
<evidence type="ECO:0000256" key="1">
    <source>
        <dbReference type="SAM" id="MobiDB-lite"/>
    </source>
</evidence>